<dbReference type="SMART" id="SM00355">
    <property type="entry name" value="ZnF_C2H2"/>
    <property type="match status" value="6"/>
</dbReference>
<dbReference type="GO" id="GO:0008270">
    <property type="term" value="F:zinc ion binding"/>
    <property type="evidence" value="ECO:0007669"/>
    <property type="project" value="UniProtKB-UniRule"/>
</dbReference>
<feature type="binding site" evidence="6">
    <location>
        <position position="65"/>
    </location>
    <ligand>
        <name>Zn(2+)</name>
        <dbReference type="ChEBI" id="CHEBI:29105"/>
    </ligand>
</feature>
<dbReference type="PROSITE" id="PS51915">
    <property type="entry name" value="ZAD"/>
    <property type="match status" value="1"/>
</dbReference>
<keyword evidence="11" id="KW-1185">Reference proteome</keyword>
<feature type="binding site" evidence="6">
    <location>
        <position position="13"/>
    </location>
    <ligand>
        <name>Zn(2+)</name>
        <dbReference type="ChEBI" id="CHEBI:29105"/>
    </ligand>
</feature>
<feature type="domain" description="ZAD" evidence="9">
    <location>
        <begin position="11"/>
        <end position="92"/>
    </location>
</feature>
<accession>A0ABD1D306</accession>
<dbReference type="PROSITE" id="PS00028">
    <property type="entry name" value="ZINC_FINGER_C2H2_1"/>
    <property type="match status" value="4"/>
</dbReference>
<keyword evidence="2" id="KW-0677">Repeat</keyword>
<dbReference type="Proteomes" id="UP001562425">
    <property type="component" value="Unassembled WGS sequence"/>
</dbReference>
<reference evidence="10 11" key="1">
    <citation type="submission" date="2024-05" db="EMBL/GenBank/DDBJ databases">
        <title>Culex pipiens pipiens assembly and annotation.</title>
        <authorList>
            <person name="Alout H."/>
            <person name="Durand T."/>
        </authorList>
    </citation>
    <scope>NUCLEOTIDE SEQUENCE [LARGE SCALE GENOMIC DNA]</scope>
    <source>
        <strain evidence="10">HA-2024</strain>
        <tissue evidence="10">Whole body</tissue>
    </source>
</reference>
<evidence type="ECO:0000313" key="10">
    <source>
        <dbReference type="EMBL" id="KAL1391610.1"/>
    </source>
</evidence>
<comment type="caution">
    <text evidence="10">The sequence shown here is derived from an EMBL/GenBank/DDBJ whole genome shotgun (WGS) entry which is preliminary data.</text>
</comment>
<protein>
    <submittedName>
        <fullName evidence="10">Uncharacterized protein</fullName>
    </submittedName>
</protein>
<evidence type="ECO:0000256" key="5">
    <source>
        <dbReference type="PROSITE-ProRule" id="PRU00042"/>
    </source>
</evidence>
<dbReference type="InterPro" id="IPR036236">
    <property type="entry name" value="Znf_C2H2_sf"/>
</dbReference>
<dbReference type="Pfam" id="PF00096">
    <property type="entry name" value="zf-C2H2"/>
    <property type="match status" value="2"/>
</dbReference>
<feature type="domain" description="C2H2-type" evidence="8">
    <location>
        <begin position="322"/>
        <end position="345"/>
    </location>
</feature>
<evidence type="ECO:0000259" key="8">
    <source>
        <dbReference type="PROSITE" id="PS50157"/>
    </source>
</evidence>
<keyword evidence="4 6" id="KW-0862">Zinc</keyword>
<dbReference type="InterPro" id="IPR013087">
    <property type="entry name" value="Znf_C2H2_type"/>
</dbReference>
<feature type="domain" description="C2H2-type" evidence="8">
    <location>
        <begin position="545"/>
        <end position="573"/>
    </location>
</feature>
<evidence type="ECO:0000313" key="11">
    <source>
        <dbReference type="Proteomes" id="UP001562425"/>
    </source>
</evidence>
<organism evidence="10 11">
    <name type="scientific">Culex pipiens pipiens</name>
    <name type="common">Northern house mosquito</name>
    <dbReference type="NCBI Taxonomy" id="38569"/>
    <lineage>
        <taxon>Eukaryota</taxon>
        <taxon>Metazoa</taxon>
        <taxon>Ecdysozoa</taxon>
        <taxon>Arthropoda</taxon>
        <taxon>Hexapoda</taxon>
        <taxon>Insecta</taxon>
        <taxon>Pterygota</taxon>
        <taxon>Neoptera</taxon>
        <taxon>Endopterygota</taxon>
        <taxon>Diptera</taxon>
        <taxon>Nematocera</taxon>
        <taxon>Culicoidea</taxon>
        <taxon>Culicidae</taxon>
        <taxon>Culicinae</taxon>
        <taxon>Culicini</taxon>
        <taxon>Culex</taxon>
        <taxon>Culex</taxon>
    </lineage>
</organism>
<name>A0ABD1D306_CULPP</name>
<dbReference type="PANTHER" id="PTHR24403:SF67">
    <property type="entry name" value="FI01116P-RELATED"/>
    <property type="match status" value="1"/>
</dbReference>
<feature type="binding site" evidence="6">
    <location>
        <position position="68"/>
    </location>
    <ligand>
        <name>Zn(2+)</name>
        <dbReference type="ChEBI" id="CHEBI:29105"/>
    </ligand>
</feature>
<evidence type="ECO:0000256" key="1">
    <source>
        <dbReference type="ARBA" id="ARBA00022723"/>
    </source>
</evidence>
<proteinExistence type="predicted"/>
<feature type="region of interest" description="Disordered" evidence="7">
    <location>
        <begin position="177"/>
        <end position="196"/>
    </location>
</feature>
<feature type="domain" description="C2H2-type" evidence="8">
    <location>
        <begin position="266"/>
        <end position="292"/>
    </location>
</feature>
<feature type="region of interest" description="Disordered" evidence="7">
    <location>
        <begin position="204"/>
        <end position="229"/>
    </location>
</feature>
<dbReference type="PANTHER" id="PTHR24403">
    <property type="entry name" value="ZINC FINGER PROTEIN"/>
    <property type="match status" value="1"/>
</dbReference>
<evidence type="ECO:0000259" key="9">
    <source>
        <dbReference type="PROSITE" id="PS51915"/>
    </source>
</evidence>
<feature type="domain" description="C2H2-type" evidence="8">
    <location>
        <begin position="294"/>
        <end position="321"/>
    </location>
</feature>
<keyword evidence="3 5" id="KW-0863">Zinc-finger</keyword>
<dbReference type="InterPro" id="IPR050688">
    <property type="entry name" value="Zinc_finger/UBP_domain"/>
</dbReference>
<evidence type="ECO:0000256" key="7">
    <source>
        <dbReference type="SAM" id="MobiDB-lite"/>
    </source>
</evidence>
<evidence type="ECO:0000256" key="2">
    <source>
        <dbReference type="ARBA" id="ARBA00022737"/>
    </source>
</evidence>
<feature type="binding site" evidence="6">
    <location>
        <position position="16"/>
    </location>
    <ligand>
        <name>Zn(2+)</name>
        <dbReference type="ChEBI" id="CHEBI:29105"/>
    </ligand>
</feature>
<feature type="compositionally biased region" description="Acidic residues" evidence="7">
    <location>
        <begin position="204"/>
        <end position="220"/>
    </location>
</feature>
<feature type="domain" description="C2H2-type" evidence="8">
    <location>
        <begin position="573"/>
        <end position="596"/>
    </location>
</feature>
<dbReference type="PROSITE" id="PS50157">
    <property type="entry name" value="ZINC_FINGER_C2H2_2"/>
    <property type="match status" value="5"/>
</dbReference>
<dbReference type="AlphaFoldDB" id="A0ABD1D306"/>
<sequence length="604" mass="69933">MAIFALDQFPDVCRMCVQPKPAGEMIPLESITLEGVGSQTLLQLLNRLTFEASKDISDHLPRAICSGCFSTFEFVCQYQAKATMTGKLLVALASLKLGNEGPIVRLFGAERDALVRLIRELNLCSKEEVLLQDFLEQFERKKATVQMKLENDATQQVVRESKPEDVEYYNVEYIEDDGNASVQRPHQEEAKEDPEPFAEFLEDPEEPEEFLQDEHEESLESNEQPQKIKPKTRMMQCSYCKYRTTSQEMFQSHVDRHENPDDRNPWKCSFANCDEVYPTKDELLRHKKEMHSKYVCDICGLVLKHKYTLEVHLRRHKGESKYPCQYCRTAYFTSNELKLHMSVVHLSLVDFQCNDSFLASKISSSNKMGGKSKAYRDRQKMLYQQQLARDAPLIKVLEESHNFTPKEIKRVKTRCPELVKLADCPAPIPVRFSLPNYPHEWMWMDSQLAKVRDYVNDCGEQQLGKRPLDVFLIAGYVMVLAENDDYAAFVRGLFPGLKEIGMDGKEPTMKDVEDFYGAYRFLPQKNPPKKSLLLHSRTHSEQRSYQCEECDMSFKTSAHLRRHHNTVHRAIKFSCSHCSVSYGRKDKLRMHMERTHNVGSLFLG</sequence>
<gene>
    <name evidence="10" type="ORF">pipiens_001307</name>
</gene>
<evidence type="ECO:0000256" key="4">
    <source>
        <dbReference type="ARBA" id="ARBA00022833"/>
    </source>
</evidence>
<dbReference type="SUPFAM" id="SSF57667">
    <property type="entry name" value="beta-beta-alpha zinc fingers"/>
    <property type="match status" value="2"/>
</dbReference>
<dbReference type="InterPro" id="IPR012934">
    <property type="entry name" value="Znf_AD"/>
</dbReference>
<dbReference type="Gene3D" id="3.30.160.60">
    <property type="entry name" value="Classic Zinc Finger"/>
    <property type="match status" value="3"/>
</dbReference>
<evidence type="ECO:0000256" key="3">
    <source>
        <dbReference type="ARBA" id="ARBA00022771"/>
    </source>
</evidence>
<keyword evidence="1 6" id="KW-0479">Metal-binding</keyword>
<evidence type="ECO:0000256" key="6">
    <source>
        <dbReference type="PROSITE-ProRule" id="PRU01263"/>
    </source>
</evidence>
<dbReference type="EMBL" id="JBEHCU010007815">
    <property type="protein sequence ID" value="KAL1391610.1"/>
    <property type="molecule type" value="Genomic_DNA"/>
</dbReference>